<dbReference type="Proteomes" id="UP000887576">
    <property type="component" value="Unplaced"/>
</dbReference>
<accession>A0AC34QR38</accession>
<dbReference type="WBParaSite" id="JU765_v2.g18668.t1">
    <property type="protein sequence ID" value="JU765_v2.g18668.t1"/>
    <property type="gene ID" value="JU765_v2.g18668"/>
</dbReference>
<organism evidence="1 2">
    <name type="scientific">Panagrolaimus sp. JU765</name>
    <dbReference type="NCBI Taxonomy" id="591449"/>
    <lineage>
        <taxon>Eukaryota</taxon>
        <taxon>Metazoa</taxon>
        <taxon>Ecdysozoa</taxon>
        <taxon>Nematoda</taxon>
        <taxon>Chromadorea</taxon>
        <taxon>Rhabditida</taxon>
        <taxon>Tylenchina</taxon>
        <taxon>Panagrolaimomorpha</taxon>
        <taxon>Panagrolaimoidea</taxon>
        <taxon>Panagrolaimidae</taxon>
        <taxon>Panagrolaimus</taxon>
    </lineage>
</organism>
<reference evidence="2" key="1">
    <citation type="submission" date="2022-11" db="UniProtKB">
        <authorList>
            <consortium name="WormBaseParasite"/>
        </authorList>
    </citation>
    <scope>IDENTIFICATION</scope>
</reference>
<proteinExistence type="predicted"/>
<protein>
    <submittedName>
        <fullName evidence="2">Potassium channel domain-containing protein</fullName>
    </submittedName>
</protein>
<evidence type="ECO:0000313" key="2">
    <source>
        <dbReference type="WBParaSite" id="JU765_v2.g18668.t1"/>
    </source>
</evidence>
<sequence length="878" mass="98624">MFQIIRKLKWAYYKFRFSYYLPFIVLISYTLIGAVMFRNLELEADRKRRADYRNSTEYAFNQVLKRIMAIRCHDTEAKVDPEQATRHAKEALFWFIDYLNLTQIIEERVSNTPWTWMGSAFYSGQLYTTIGYGYPTVSTSTGQVATIFYIMFGIPMFLLIVKDVGKHLSRFLRKIYKRWRTAKNKIPDNAVRRMSEPVKAIYSLTGVGNGNSSPTKSVTEITSSTVEAGSPTQLKPTTTETTIEPINEVKQNETNQKLQNGIANFPIPLAVFILAAWISLCAALFCIWETEWGYLTSVYFFFVSISTVGLGDIVPQKPDMMLINFILILVGLALLSMVVNLIQDAIEKIIQQLIQDYVCDMVNIAQIVSVDNEFQLIQDYVCDMVNIAQIVSVDNEFVEETASPFEVGMSADLLTAPLTAFSREHEPWYRGISRKAKDWMADIILDSVIVRQLKDDDSSSEEEEEEEMEIVIDDEKKPSIRDTVSFGSRKKKKLFRKRGNFTLNMNLQTLRAIQAMEKVKLNTKKDNSFRGRLFAKFATNKDVGKFFDNHVAEPAPCHTGNISILGTIIGESQKFDVGNPPTPWKAKLVTPEPTIGSPAPCHTGNISILGTIIGEPQKFDVGNPPTPWKAKLVTPEPTIGSVKGSIGTISTYDLDSLDSLAYHDLTFGYSTDSVPRLIEQEQKQLQEEQKRERFRQRRASKTLPPLPPAMKEIVVTPPPLAETDEPVIKIEVNRSSDSPEANHYALDPGMRNLLLRRSSSPGFGLPAPSLEIKTKMPMVQCPSCLHLATAPSATNRGHSHADDVDAMKRIQNICGILPADFSPIRRRSTTKSISPTHSHFEDSGYDNSLATDSLMTDSILTGASLTASLLKNESKHAR</sequence>
<evidence type="ECO:0000313" key="1">
    <source>
        <dbReference type="Proteomes" id="UP000887576"/>
    </source>
</evidence>
<name>A0AC34QR38_9BILA</name>